<evidence type="ECO:0000256" key="1">
    <source>
        <dbReference type="ARBA" id="ARBA00022679"/>
    </source>
</evidence>
<protein>
    <submittedName>
        <fullName evidence="2">CoA transferase</fullName>
    </submittedName>
</protein>
<sequence length="409" mass="45060">MGALQGIRVLDLSRVLAGPWCGQILADLGAEVIKIERPQVGDDTRMWGPPWMPDAQGNATRESGYFQCANRNKYSVSVDIASEQGQQLIRELVKTSDVIIENYKAGSLARYGLDYASLSELNPQLVYCSITGFGQDGPRAAEPGYDFIIQGMSGLMSITGEPDHEPGGGAQKVGVAVVDIQTGLYATVAIQAALLARHHTGRGQYIDLSLLDVQVATLANQGMNYLSSGQSPQRMGNKHPNIVPYQTFKAKDKEFIIACGNDKQFKDLCLAIGYPELLNNPKFLRNQDRVKYRDELIPALAEFFLSQDAEEWVRRIHAVKVPVGVINSIEDALAEPQIQHRQMLVNLPHSLNAQFKMIASPIKLSDTPVEYRQAPPQLGEHTAYILSRFKSTEELQALKQQGIIDGEIA</sequence>
<organism evidence="2 3">
    <name type="scientific">Acinetobacter indicus</name>
    <dbReference type="NCBI Taxonomy" id="756892"/>
    <lineage>
        <taxon>Bacteria</taxon>
        <taxon>Pseudomonadati</taxon>
        <taxon>Pseudomonadota</taxon>
        <taxon>Gammaproteobacteria</taxon>
        <taxon>Moraxellales</taxon>
        <taxon>Moraxellaceae</taxon>
        <taxon>Acinetobacter</taxon>
    </lineage>
</organism>
<dbReference type="GeneID" id="69466065"/>
<dbReference type="InterPro" id="IPR050483">
    <property type="entry name" value="CoA-transferase_III_domain"/>
</dbReference>
<dbReference type="Proteomes" id="UP000593812">
    <property type="component" value="Chromosome"/>
</dbReference>
<dbReference type="GO" id="GO:0008410">
    <property type="term" value="F:CoA-transferase activity"/>
    <property type="evidence" value="ECO:0007669"/>
    <property type="project" value="TreeGrafter"/>
</dbReference>
<dbReference type="InterPro" id="IPR003673">
    <property type="entry name" value="CoA-Trfase_fam_III"/>
</dbReference>
<name>A0A7S6VSM2_9GAMM</name>
<dbReference type="PANTHER" id="PTHR48207">
    <property type="entry name" value="SUCCINATE--HYDROXYMETHYLGLUTARATE COA-TRANSFERASE"/>
    <property type="match status" value="1"/>
</dbReference>
<dbReference type="AlphaFoldDB" id="A0A7S6VSM2"/>
<keyword evidence="1 2" id="KW-0808">Transferase</keyword>
<proteinExistence type="predicted"/>
<dbReference type="PANTHER" id="PTHR48207:SF3">
    <property type="entry name" value="SUCCINATE--HYDROXYMETHYLGLUTARATE COA-TRANSFERASE"/>
    <property type="match status" value="1"/>
</dbReference>
<dbReference type="Gene3D" id="3.30.1540.10">
    <property type="entry name" value="formyl-coa transferase, domain 3"/>
    <property type="match status" value="1"/>
</dbReference>
<dbReference type="SUPFAM" id="SSF89796">
    <property type="entry name" value="CoA-transferase family III (CaiB/BaiF)"/>
    <property type="match status" value="1"/>
</dbReference>
<dbReference type="Pfam" id="PF02515">
    <property type="entry name" value="CoA_transf_3"/>
    <property type="match status" value="1"/>
</dbReference>
<dbReference type="RefSeq" id="WP_160241245.1">
    <property type="nucleotide sequence ID" value="NZ_CP045129.1"/>
</dbReference>
<reference evidence="2 3" key="1">
    <citation type="submission" date="2020-02" db="EMBL/GenBank/DDBJ databases">
        <title>Tigecycline-resistant Acinetobacter species from pigs and migratory birds.</title>
        <authorList>
            <person name="Chen C."/>
            <person name="Sun J."/>
            <person name="Liao X.-P."/>
            <person name="Liu Y.-H."/>
        </authorList>
    </citation>
    <scope>NUCLEOTIDE SEQUENCE [LARGE SCALE GENOMIC DNA]</scope>
    <source>
        <strain evidence="2 3">C15_T</strain>
    </source>
</reference>
<dbReference type="InterPro" id="IPR023606">
    <property type="entry name" value="CoA-Trfase_III_dom_1_sf"/>
</dbReference>
<evidence type="ECO:0000313" key="3">
    <source>
        <dbReference type="Proteomes" id="UP000593812"/>
    </source>
</evidence>
<accession>A0A7S6VSM2</accession>
<dbReference type="InterPro" id="IPR044855">
    <property type="entry name" value="CoA-Trfase_III_dom3_sf"/>
</dbReference>
<dbReference type="EMBL" id="CP048654">
    <property type="protein sequence ID" value="QOW44040.1"/>
    <property type="molecule type" value="Genomic_DNA"/>
</dbReference>
<evidence type="ECO:0000313" key="2">
    <source>
        <dbReference type="EMBL" id="QOW44040.1"/>
    </source>
</evidence>
<dbReference type="Gene3D" id="3.40.50.10540">
    <property type="entry name" value="Crotonobetainyl-coa:carnitine coa-transferase, domain 1"/>
    <property type="match status" value="1"/>
</dbReference>
<gene>
    <name evidence="2" type="ORF">G0027_15025</name>
</gene>